<feature type="compositionally biased region" description="Low complexity" evidence="1">
    <location>
        <begin position="837"/>
        <end position="865"/>
    </location>
</feature>
<proteinExistence type="predicted"/>
<dbReference type="AlphaFoldDB" id="A0A7W7M6J7"/>
<evidence type="ECO:0000313" key="3">
    <source>
        <dbReference type="EMBL" id="MBB4738873.1"/>
    </source>
</evidence>
<reference evidence="3 4" key="1">
    <citation type="submission" date="2020-08" db="EMBL/GenBank/DDBJ databases">
        <title>Sequencing the genomes of 1000 actinobacteria strains.</title>
        <authorList>
            <person name="Klenk H.-P."/>
        </authorList>
    </citation>
    <scope>NUCLEOTIDE SEQUENCE [LARGE SCALE GENOMIC DNA]</scope>
    <source>
        <strain evidence="3 4">DSM 45809</strain>
    </source>
</reference>
<evidence type="ECO:0000256" key="2">
    <source>
        <dbReference type="SAM" id="Phobius"/>
    </source>
</evidence>
<keyword evidence="2" id="KW-0812">Transmembrane</keyword>
<feature type="compositionally biased region" description="Basic and acidic residues" evidence="1">
    <location>
        <begin position="1018"/>
        <end position="1066"/>
    </location>
</feature>
<accession>A0A7W7M6J7</accession>
<feature type="region of interest" description="Disordered" evidence="1">
    <location>
        <begin position="527"/>
        <end position="1078"/>
    </location>
</feature>
<feature type="compositionally biased region" description="Basic residues" evidence="1">
    <location>
        <begin position="826"/>
        <end position="836"/>
    </location>
</feature>
<feature type="compositionally biased region" description="Low complexity" evidence="1">
    <location>
        <begin position="874"/>
        <end position="889"/>
    </location>
</feature>
<organism evidence="3 4">
    <name type="scientific">Actinoplanes octamycinicus</name>
    <dbReference type="NCBI Taxonomy" id="135948"/>
    <lineage>
        <taxon>Bacteria</taxon>
        <taxon>Bacillati</taxon>
        <taxon>Actinomycetota</taxon>
        <taxon>Actinomycetes</taxon>
        <taxon>Micromonosporales</taxon>
        <taxon>Micromonosporaceae</taxon>
        <taxon>Actinoplanes</taxon>
    </lineage>
</organism>
<feature type="transmembrane region" description="Helical" evidence="2">
    <location>
        <begin position="158"/>
        <end position="175"/>
    </location>
</feature>
<feature type="transmembrane region" description="Helical" evidence="2">
    <location>
        <begin position="181"/>
        <end position="201"/>
    </location>
</feature>
<keyword evidence="2" id="KW-1133">Transmembrane helix</keyword>
<dbReference type="InterPro" id="IPR036286">
    <property type="entry name" value="LexA/Signal_pep-like_sf"/>
</dbReference>
<comment type="caution">
    <text evidence="3">The sequence shown here is derived from an EMBL/GenBank/DDBJ whole genome shotgun (WGS) entry which is preliminary data.</text>
</comment>
<evidence type="ECO:0000313" key="4">
    <source>
        <dbReference type="Proteomes" id="UP000546162"/>
    </source>
</evidence>
<dbReference type="CDD" id="cd06462">
    <property type="entry name" value="Peptidase_S24_S26"/>
    <property type="match status" value="1"/>
</dbReference>
<dbReference type="RefSeq" id="WP_185039485.1">
    <property type="nucleotide sequence ID" value="NZ_BAABFG010000005.1"/>
</dbReference>
<keyword evidence="4" id="KW-1185">Reference proteome</keyword>
<evidence type="ECO:0000256" key="1">
    <source>
        <dbReference type="SAM" id="MobiDB-lite"/>
    </source>
</evidence>
<feature type="transmembrane region" description="Helical" evidence="2">
    <location>
        <begin position="116"/>
        <end position="137"/>
    </location>
</feature>
<feature type="region of interest" description="Disordered" evidence="1">
    <location>
        <begin position="496"/>
        <end position="515"/>
    </location>
</feature>
<feature type="compositionally biased region" description="Basic and acidic residues" evidence="1">
    <location>
        <begin position="710"/>
        <end position="739"/>
    </location>
</feature>
<feature type="compositionally biased region" description="Low complexity" evidence="1">
    <location>
        <begin position="555"/>
        <end position="567"/>
    </location>
</feature>
<feature type="compositionally biased region" description="Basic and acidic residues" evidence="1">
    <location>
        <begin position="796"/>
        <end position="811"/>
    </location>
</feature>
<feature type="compositionally biased region" description="Basic residues" evidence="1">
    <location>
        <begin position="955"/>
        <end position="970"/>
    </location>
</feature>
<feature type="compositionally biased region" description="Pro residues" evidence="1">
    <location>
        <begin position="529"/>
        <end position="544"/>
    </location>
</feature>
<sequence>MAAISLMAAIGVWAIGTHRISYVITHGVSMEPVYHAGDLVIVAKSKTYEVGDIAAYYGAGGQVQILHRIIGGNAETGFVFKGDNKESVDGDNPTADQLIGHAVLHVPKGGTWLKPMLSPTGLGMLGFLFVGGAGAAKTRRDLARGRRKKRAKGMSGKGGSWAAATAIIKAVARLHPILRVFAALTALCTAAGLILGVLGWMKPATQSAPNDPRAGESLTFSYSAEVEASAAYDGDVAYSPDPIYRKLADFVNLQLQYLGDPGRISVDARLSSPAGWHTTMQLSQPRQFTAERYTGTVLLDLAGIDERVKAASKAIGVDLGQITIVVTAHVQHAGGVAFEPELSLTLSPAQLSLTNGPGSLLVSGSGPTTGGGIYPRQISVLGRDLMTAAVARSYAIRLLLIALVGIIGIGFAALRSVPLATRAQIQRRYGHLLVPIEPVGKQSEPVVTVASFPALVKLAEKYGQMILTWTRPDGADDFVVRDDGVVYRFRIAPTRPATAKPPLSGMPHPARRAQKSAALDIASVINAPAPSPAPATEPPTPEPATEPAADKAEARQPAPAAAPAAAPEPDKPEPDKPEAPTAAATEPDKPEPGEPEAPTEAATEPDKPEPGEPEAPIAAATEPDTSAATDPDVPGAEIADPKAPEPEAVEPEDSKDEKAEPQIGEAAAQRAAITEAQTPEAPGREEHAPEADAVRKEAAEESALTEEPAGDEKQSPLEETTAEHGEYKVEDEAAGKDEVAEATDASGTAESKVSTELVRLADVERSVAPEESEALAADEVAVPQAATAQEGPAQEGPEKPAIAEDAAREAEGQVVSEAAAPPQTKAPRKTAAKAPRKTASTRAKTARKAATPTAAEAPPAVVAASEPRERAAPAEDATATAAAARATMATGQPVKRSPRRGRKVAPPADQPVNAGTEIRTEGLRAAAPDVPKEDLTEPTADPAAGGEAGPEKAAPRKRAASRKPRARKAATPKADPEPEGNTAAGQTDNAAPAETGASGAPPAETGIAGAGKSAADLAAERQAAEELAERNKALEQAITRKAERDQAAADRARKERLARSAPRDPAYDFLPRNQKPAD</sequence>
<dbReference type="EMBL" id="JACHNB010000001">
    <property type="protein sequence ID" value="MBB4738873.1"/>
    <property type="molecule type" value="Genomic_DNA"/>
</dbReference>
<feature type="compositionally biased region" description="Polar residues" evidence="1">
    <location>
        <begin position="745"/>
        <end position="754"/>
    </location>
</feature>
<dbReference type="SUPFAM" id="SSF51306">
    <property type="entry name" value="LexA/Signal peptidase"/>
    <property type="match status" value="1"/>
</dbReference>
<feature type="transmembrane region" description="Helical" evidence="2">
    <location>
        <begin position="394"/>
        <end position="414"/>
    </location>
</feature>
<protein>
    <submittedName>
        <fullName evidence="3">Signal peptidase I</fullName>
    </submittedName>
</protein>
<feature type="compositionally biased region" description="Basic and acidic residues" evidence="1">
    <location>
        <begin position="759"/>
        <end position="768"/>
    </location>
</feature>
<feature type="compositionally biased region" description="Basic and acidic residues" evidence="1">
    <location>
        <begin position="568"/>
        <end position="578"/>
    </location>
</feature>
<feature type="compositionally biased region" description="Basic and acidic residues" evidence="1">
    <location>
        <begin position="682"/>
        <end position="699"/>
    </location>
</feature>
<dbReference type="Proteomes" id="UP000546162">
    <property type="component" value="Unassembled WGS sequence"/>
</dbReference>
<keyword evidence="2" id="KW-0472">Membrane</keyword>
<feature type="compositionally biased region" description="Low complexity" evidence="1">
    <location>
        <begin position="614"/>
        <end position="623"/>
    </location>
</feature>
<gene>
    <name evidence="3" type="ORF">BJY16_002332</name>
</gene>
<name>A0A7W7M6J7_9ACTN</name>
<feature type="compositionally biased region" description="Low complexity" evidence="1">
    <location>
        <begin position="665"/>
        <end position="678"/>
    </location>
</feature>